<accession>M4SV88</accession>
<organism evidence="12">
    <name type="scientific">Trypanosoma brucei</name>
    <dbReference type="NCBI Taxonomy" id="5691"/>
    <lineage>
        <taxon>Eukaryota</taxon>
        <taxon>Discoba</taxon>
        <taxon>Euglenozoa</taxon>
        <taxon>Kinetoplastea</taxon>
        <taxon>Metakinetoplastina</taxon>
        <taxon>Trypanosomatida</taxon>
        <taxon>Trypanosomatidae</taxon>
        <taxon>Trypanosoma</taxon>
    </lineage>
</organism>
<evidence type="ECO:0000256" key="8">
    <source>
        <dbReference type="ARBA" id="ARBA00023288"/>
    </source>
</evidence>
<protein>
    <submittedName>
        <fullName evidence="12">Variant surface glycoprotein 747</fullName>
    </submittedName>
</protein>
<keyword evidence="4" id="KW-0336">GPI-anchor</keyword>
<dbReference type="GO" id="GO:0098552">
    <property type="term" value="C:side of membrane"/>
    <property type="evidence" value="ECO:0007669"/>
    <property type="project" value="UniProtKB-KW"/>
</dbReference>
<dbReference type="Pfam" id="PF13206">
    <property type="entry name" value="VSG_B"/>
    <property type="match status" value="1"/>
</dbReference>
<dbReference type="GO" id="GO:0005886">
    <property type="term" value="C:plasma membrane"/>
    <property type="evidence" value="ECO:0007669"/>
    <property type="project" value="UniProtKB-SubCell"/>
</dbReference>
<reference evidence="12" key="1">
    <citation type="submission" date="2013-02" db="EMBL/GenBank/DDBJ databases">
        <authorList>
            <person name="Cross G.A.M."/>
            <person name="Kim H.-S."/>
            <person name="Wickstead B."/>
        </authorList>
    </citation>
    <scope>NUCLEOTIDE SEQUENCE</scope>
    <source>
        <strain evidence="12">Lister 427</strain>
    </source>
</reference>
<keyword evidence="8" id="KW-0449">Lipoprotein</keyword>
<reference evidence="12" key="2">
    <citation type="journal article" date="2014" name="Mol. Biochem. Parasitol.">
        <title>Capturing the variant surface glycoprotein repertoire (the VSGnome) of Trypanosoma brucei Lister 427.</title>
        <authorList>
            <person name="Cross G.A."/>
            <person name="Kim H.S."/>
            <person name="Wickstead B."/>
        </authorList>
    </citation>
    <scope>NUCLEOTIDE SEQUENCE</scope>
    <source>
        <strain evidence="12">Lister 427</strain>
    </source>
</reference>
<dbReference type="VEuPathDB" id="TriTrypDB:Tb1125.11.18550"/>
<evidence type="ECO:0000256" key="5">
    <source>
        <dbReference type="ARBA" id="ARBA00022729"/>
    </source>
</evidence>
<sequence length="490" mass="51628">MKPQTLKVAFDSMALTAIIVLANLWSPVAATEPNKGENTALYGTLCVVVNALENTPQATSTGVIDEDTTKTATLLQLYLRDSATLNSLAAATDQAEELKNPKGKLEELCGKNKATKCADAAKYLKSRGTTLGGHLIRNTETPSTVLPEINRTLGLLTNAIDQYNKPAHNSAGKSSKELLKTAVLGKAAADDAVRLTGATTDRETTCGKVEQAGTASGRSIAEDLICICGSTSSTNNKGCLASGAPTVTFNAGNNNHAAAWKKLKEGCGHFNLANSKISVNDIRQTIRQVAQLINAPHGTNQKIGYLGQTHDSNTAGACDGNNDSGGKGACVNYGKSATAANKPDWLDTLQQAAVALDSEAGAAQHKASLMETISSLNKTLTNLLHLHNTQVELSKEIKQSRGTETVKSTKTLEEKNKECEAITKAGECREKEPACEWKRENDDDGPHSKLNTRAAEKIATQAGAGAGTMTTGCARHGTDKEKCEGHTNGK</sequence>
<feature type="domain" description="Trypanosome variant surface glycoprotein B-type N-terminal" evidence="11">
    <location>
        <begin position="26"/>
        <end position="373"/>
    </location>
</feature>
<keyword evidence="5 10" id="KW-0732">Signal</keyword>
<feature type="chain" id="PRO_5004058364" evidence="10">
    <location>
        <begin position="31"/>
        <end position="490"/>
    </location>
</feature>
<evidence type="ECO:0000256" key="6">
    <source>
        <dbReference type="ARBA" id="ARBA00023136"/>
    </source>
</evidence>
<dbReference type="EMBL" id="KC612488">
    <property type="protein sequence ID" value="AGH59919.1"/>
    <property type="molecule type" value="Genomic_DNA"/>
</dbReference>
<evidence type="ECO:0000259" key="11">
    <source>
        <dbReference type="Pfam" id="PF13206"/>
    </source>
</evidence>
<comment type="function">
    <text evidence="1">VSG forms a coat on the surface of the parasite. The trypanosome evades the immune response of the host by expressing a series of antigenically distinct VSGs from an estimated 1000 VSG genes.</text>
</comment>
<evidence type="ECO:0000313" key="12">
    <source>
        <dbReference type="EMBL" id="AGH59919.1"/>
    </source>
</evidence>
<feature type="region of interest" description="Disordered" evidence="9">
    <location>
        <begin position="460"/>
        <end position="490"/>
    </location>
</feature>
<name>M4SV88_9TRYP</name>
<keyword evidence="3" id="KW-1003">Cell membrane</keyword>
<comment type="subcellular location">
    <subcellularLocation>
        <location evidence="2">Cell membrane</location>
        <topology evidence="2">Lipid-anchor</topology>
        <topology evidence="2">GPI-anchor</topology>
    </subcellularLocation>
</comment>
<evidence type="ECO:0000256" key="7">
    <source>
        <dbReference type="ARBA" id="ARBA00023180"/>
    </source>
</evidence>
<keyword evidence="7" id="KW-0325">Glycoprotein</keyword>
<feature type="compositionally biased region" description="Basic and acidic residues" evidence="9">
    <location>
        <begin position="476"/>
        <end position="490"/>
    </location>
</feature>
<evidence type="ECO:0000256" key="4">
    <source>
        <dbReference type="ARBA" id="ARBA00022622"/>
    </source>
</evidence>
<dbReference type="InterPro" id="IPR025932">
    <property type="entry name" value="Trypano_VSG_B_N_dom"/>
</dbReference>
<evidence type="ECO:0000256" key="2">
    <source>
        <dbReference type="ARBA" id="ARBA00004609"/>
    </source>
</evidence>
<feature type="compositionally biased region" description="Low complexity" evidence="9">
    <location>
        <begin position="460"/>
        <end position="472"/>
    </location>
</feature>
<evidence type="ECO:0000256" key="9">
    <source>
        <dbReference type="SAM" id="MobiDB-lite"/>
    </source>
</evidence>
<evidence type="ECO:0000256" key="10">
    <source>
        <dbReference type="SAM" id="SignalP"/>
    </source>
</evidence>
<feature type="signal peptide" evidence="10">
    <location>
        <begin position="1"/>
        <end position="30"/>
    </location>
</feature>
<proteinExistence type="predicted"/>
<evidence type="ECO:0000256" key="3">
    <source>
        <dbReference type="ARBA" id="ARBA00022475"/>
    </source>
</evidence>
<evidence type="ECO:0000256" key="1">
    <source>
        <dbReference type="ARBA" id="ARBA00002523"/>
    </source>
</evidence>
<dbReference type="AlphaFoldDB" id="M4SV88"/>
<keyword evidence="6" id="KW-0472">Membrane</keyword>